<dbReference type="PROSITE" id="PS51078">
    <property type="entry name" value="ICLR_ED"/>
    <property type="match status" value="1"/>
</dbReference>
<dbReference type="RefSeq" id="WP_008329862.1">
    <property type="nucleotide sequence ID" value="NZ_CH902578.1"/>
</dbReference>
<dbReference type="HOGENOM" id="CLU_062618_4_0_5"/>
<dbReference type="GO" id="GO:0045892">
    <property type="term" value="P:negative regulation of DNA-templated transcription"/>
    <property type="evidence" value="ECO:0007669"/>
    <property type="project" value="TreeGrafter"/>
</dbReference>
<dbReference type="GO" id="GO:0003700">
    <property type="term" value="F:DNA-binding transcription factor activity"/>
    <property type="evidence" value="ECO:0007669"/>
    <property type="project" value="TreeGrafter"/>
</dbReference>
<dbReference type="PANTHER" id="PTHR30136:SF39">
    <property type="entry name" value="TRANSCRIPTIONAL REGULATORY PROTEIN"/>
    <property type="match status" value="1"/>
</dbReference>
<dbReference type="PANTHER" id="PTHR30136">
    <property type="entry name" value="HELIX-TURN-HELIX TRANSCRIPTIONAL REGULATOR, ICLR FAMILY"/>
    <property type="match status" value="1"/>
</dbReference>
<dbReference type="AlphaFoldDB" id="A3VFU8"/>
<dbReference type="InterPro" id="IPR005471">
    <property type="entry name" value="Tscrpt_reg_IclR_N"/>
</dbReference>
<evidence type="ECO:0000256" key="3">
    <source>
        <dbReference type="ARBA" id="ARBA00023163"/>
    </source>
</evidence>
<dbReference type="InterPro" id="IPR036390">
    <property type="entry name" value="WH_DNA-bd_sf"/>
</dbReference>
<proteinExistence type="predicted"/>
<keyword evidence="7" id="KW-1185">Reference proteome</keyword>
<dbReference type="Gene3D" id="3.30.450.40">
    <property type="match status" value="1"/>
</dbReference>
<dbReference type="GO" id="GO:0003677">
    <property type="term" value="F:DNA binding"/>
    <property type="evidence" value="ECO:0007669"/>
    <property type="project" value="UniProtKB-KW"/>
</dbReference>
<gene>
    <name evidence="6" type="ORF">RB2654_06429</name>
</gene>
<sequence length="263" mass="28246">MKDGNQDGTQAIRRAAAILKQIAHVSGDAPKNLRTISEAVGLPRSTTHRILKSLTDTGLAAYNADTRRYEVGMLSYELGLAVSDRVLGLAPWTACVDRVAERANVTTYLMRRSGFEAVCIHKAEGRTVIRVIPVEVGQRRYLGVGAGATALLAGLPDATAERVIAAIAPEFDAFESLSADSVRDAMERARRTGFAESRGQAYSSIYGLGRGVKAFSAEPDLAISIAVHAQDVDDARIAAWKRIIDDEIAATQGARHRGDDTPE</sequence>
<keyword evidence="3" id="KW-0804">Transcription</keyword>
<feature type="domain" description="HTH iclR-type" evidence="4">
    <location>
        <begin position="9"/>
        <end position="73"/>
    </location>
</feature>
<dbReference type="SUPFAM" id="SSF55781">
    <property type="entry name" value="GAF domain-like"/>
    <property type="match status" value="1"/>
</dbReference>
<dbReference type="STRING" id="314271.RB2654_06429"/>
<reference evidence="6 7" key="1">
    <citation type="journal article" date="2010" name="J. Bacteriol.">
        <title>Genome sequences of Pelagibaca bermudensis HTCC2601T and Maritimibacter alkaliphilus HTCC2654T, the type strains of two marine Roseobacter genera.</title>
        <authorList>
            <person name="Thrash J.C."/>
            <person name="Cho J.C."/>
            <person name="Ferriera S."/>
            <person name="Johnson J."/>
            <person name="Vergin K.L."/>
            <person name="Giovannoni S.J."/>
        </authorList>
    </citation>
    <scope>NUCLEOTIDE SEQUENCE [LARGE SCALE GENOMIC DNA]</scope>
    <source>
        <strain evidence="6 7">HTCC2654</strain>
    </source>
</reference>
<accession>A3VFU8</accession>
<protein>
    <submittedName>
        <fullName evidence="6">Putative IclR-family regulatory protein</fullName>
    </submittedName>
</protein>
<keyword evidence="2" id="KW-0238">DNA-binding</keyword>
<dbReference type="SUPFAM" id="SSF46785">
    <property type="entry name" value="Winged helix' DNA-binding domain"/>
    <property type="match status" value="1"/>
</dbReference>
<dbReference type="InterPro" id="IPR036388">
    <property type="entry name" value="WH-like_DNA-bd_sf"/>
</dbReference>
<evidence type="ECO:0000259" key="4">
    <source>
        <dbReference type="PROSITE" id="PS51077"/>
    </source>
</evidence>
<dbReference type="EMBL" id="AAMT01000007">
    <property type="protein sequence ID" value="EAQ12724.1"/>
    <property type="molecule type" value="Genomic_DNA"/>
</dbReference>
<name>A3VFU8_9RHOB</name>
<dbReference type="Pfam" id="PF09339">
    <property type="entry name" value="HTH_IclR"/>
    <property type="match status" value="1"/>
</dbReference>
<dbReference type="InterPro" id="IPR014757">
    <property type="entry name" value="Tscrpt_reg_IclR_C"/>
</dbReference>
<evidence type="ECO:0000256" key="2">
    <source>
        <dbReference type="ARBA" id="ARBA00023125"/>
    </source>
</evidence>
<organism evidence="6 7">
    <name type="scientific">Maritimibacter alkaliphilus HTCC2654</name>
    <dbReference type="NCBI Taxonomy" id="314271"/>
    <lineage>
        <taxon>Bacteria</taxon>
        <taxon>Pseudomonadati</taxon>
        <taxon>Pseudomonadota</taxon>
        <taxon>Alphaproteobacteria</taxon>
        <taxon>Rhodobacterales</taxon>
        <taxon>Roseobacteraceae</taxon>
        <taxon>Maritimibacter</taxon>
    </lineage>
</organism>
<evidence type="ECO:0000259" key="5">
    <source>
        <dbReference type="PROSITE" id="PS51078"/>
    </source>
</evidence>
<evidence type="ECO:0000313" key="7">
    <source>
        <dbReference type="Proteomes" id="UP000002931"/>
    </source>
</evidence>
<comment type="caution">
    <text evidence="6">The sequence shown here is derived from an EMBL/GenBank/DDBJ whole genome shotgun (WGS) entry which is preliminary data.</text>
</comment>
<dbReference type="InterPro" id="IPR029016">
    <property type="entry name" value="GAF-like_dom_sf"/>
</dbReference>
<evidence type="ECO:0000256" key="1">
    <source>
        <dbReference type="ARBA" id="ARBA00023015"/>
    </source>
</evidence>
<dbReference type="InterPro" id="IPR050707">
    <property type="entry name" value="HTH_MetabolicPath_Reg"/>
</dbReference>
<evidence type="ECO:0000313" key="6">
    <source>
        <dbReference type="EMBL" id="EAQ12724.1"/>
    </source>
</evidence>
<dbReference type="Proteomes" id="UP000002931">
    <property type="component" value="Unassembled WGS sequence"/>
</dbReference>
<dbReference type="PROSITE" id="PS51077">
    <property type="entry name" value="HTH_ICLR"/>
    <property type="match status" value="1"/>
</dbReference>
<dbReference type="eggNOG" id="COG1414">
    <property type="taxonomic scope" value="Bacteria"/>
</dbReference>
<dbReference type="SMART" id="SM00346">
    <property type="entry name" value="HTH_ICLR"/>
    <property type="match status" value="1"/>
</dbReference>
<dbReference type="OrthoDB" id="9807558at2"/>
<keyword evidence="1" id="KW-0805">Transcription regulation</keyword>
<dbReference type="Gene3D" id="1.10.10.10">
    <property type="entry name" value="Winged helix-like DNA-binding domain superfamily/Winged helix DNA-binding domain"/>
    <property type="match status" value="1"/>
</dbReference>
<feature type="domain" description="IclR-ED" evidence="5">
    <location>
        <begin position="74"/>
        <end position="259"/>
    </location>
</feature>
<dbReference type="Pfam" id="PF01614">
    <property type="entry name" value="IclR_C"/>
    <property type="match status" value="1"/>
</dbReference>